<dbReference type="RefSeq" id="WP_390209857.1">
    <property type="nucleotide sequence ID" value="NZ_JBHTAH010000001.1"/>
</dbReference>
<dbReference type="InterPro" id="IPR016024">
    <property type="entry name" value="ARM-type_fold"/>
</dbReference>
<gene>
    <name evidence="2" type="ORF">ACFQL9_02270</name>
</gene>
<dbReference type="Pfam" id="PF13646">
    <property type="entry name" value="HEAT_2"/>
    <property type="match status" value="1"/>
</dbReference>
<evidence type="ECO:0000256" key="1">
    <source>
        <dbReference type="SAM" id="MobiDB-lite"/>
    </source>
</evidence>
<feature type="region of interest" description="Disordered" evidence="1">
    <location>
        <begin position="49"/>
        <end position="112"/>
    </location>
</feature>
<dbReference type="AlphaFoldDB" id="A0ABD5W5A8"/>
<name>A0ABD5W5A8_9EURY</name>
<feature type="compositionally biased region" description="Basic and acidic residues" evidence="1">
    <location>
        <begin position="91"/>
        <end position="105"/>
    </location>
</feature>
<dbReference type="SMART" id="SM00567">
    <property type="entry name" value="EZ_HEAT"/>
    <property type="match status" value="4"/>
</dbReference>
<dbReference type="PANTHER" id="PTHR12697:SF5">
    <property type="entry name" value="DEOXYHYPUSINE HYDROXYLASE"/>
    <property type="match status" value="1"/>
</dbReference>
<feature type="compositionally biased region" description="Acidic residues" evidence="1">
    <location>
        <begin position="49"/>
        <end position="90"/>
    </location>
</feature>
<reference evidence="2 3" key="1">
    <citation type="journal article" date="2019" name="Int. J. Syst. Evol. Microbiol.">
        <title>The Global Catalogue of Microorganisms (GCM) 10K type strain sequencing project: providing services to taxonomists for standard genome sequencing and annotation.</title>
        <authorList>
            <consortium name="The Broad Institute Genomics Platform"/>
            <consortium name="The Broad Institute Genome Sequencing Center for Infectious Disease"/>
            <person name="Wu L."/>
            <person name="Ma J."/>
        </authorList>
    </citation>
    <scope>NUCLEOTIDE SEQUENCE [LARGE SCALE GENOMIC DNA]</scope>
    <source>
        <strain evidence="2 3">DT31</strain>
    </source>
</reference>
<feature type="region of interest" description="Disordered" evidence="1">
    <location>
        <begin position="1"/>
        <end position="33"/>
    </location>
</feature>
<protein>
    <submittedName>
        <fullName evidence="2">HEAT repeat domain-containing protein</fullName>
    </submittedName>
</protein>
<dbReference type="Proteomes" id="UP001596461">
    <property type="component" value="Unassembled WGS sequence"/>
</dbReference>
<comment type="caution">
    <text evidence="2">The sequence shown here is derived from an EMBL/GenBank/DDBJ whole genome shotgun (WGS) entry which is preliminary data.</text>
</comment>
<dbReference type="InterPro" id="IPR011989">
    <property type="entry name" value="ARM-like"/>
</dbReference>
<organism evidence="2 3">
    <name type="scientific">Halobaculum lipolyticum</name>
    <dbReference type="NCBI Taxonomy" id="3032001"/>
    <lineage>
        <taxon>Archaea</taxon>
        <taxon>Methanobacteriati</taxon>
        <taxon>Methanobacteriota</taxon>
        <taxon>Stenosarchaea group</taxon>
        <taxon>Halobacteria</taxon>
        <taxon>Halobacteriales</taxon>
        <taxon>Haloferacaceae</taxon>
        <taxon>Halobaculum</taxon>
    </lineage>
</organism>
<evidence type="ECO:0000313" key="3">
    <source>
        <dbReference type="Proteomes" id="UP001596461"/>
    </source>
</evidence>
<dbReference type="InterPro" id="IPR004155">
    <property type="entry name" value="PBS_lyase_HEAT"/>
</dbReference>
<dbReference type="PANTHER" id="PTHR12697">
    <property type="entry name" value="PBS LYASE HEAT-LIKE PROTEIN"/>
    <property type="match status" value="1"/>
</dbReference>
<dbReference type="SUPFAM" id="SSF48371">
    <property type="entry name" value="ARM repeat"/>
    <property type="match status" value="1"/>
</dbReference>
<dbReference type="Gene3D" id="1.25.10.10">
    <property type="entry name" value="Leucine-rich Repeat Variant"/>
    <property type="match status" value="1"/>
</dbReference>
<sequence length="441" mass="47958">MSDDDDPAEESGTPEDADADEAEETELVPEVSAEDLDARLDEAAEALEAAETEADLDEVETDLDAVEEDLERADLPEPDEDDDDAEDPREELESRLSDLRDDLAEQRGPYAADVVDDVDGVQATLRDTRWTESGETDLPAVVDEFVAAVNDTLETDLARDGDDDPEALADALDEPVAAVEDADLDADEDADAIAALLEATDALETGVDDAEEWDDLLVHEQLRAQGFYDVLGHYKDFPPELAALKEHEQQGNVEMVLLALDSLGSEFMEEHCLDALTRMNDRGAFDAMHQRAQKRDQPSIRALGKMAAEDAVETLVEYVDSDKNPTLQKVTFKALGEIGHADAVQPLADKLVMDNDEVRPYAARALGLIGDTRAVEPLADVAADDEDDSVRASALWALRQIGTEDALETAAEYDDDRSFVVQTEAEKARDALDAETAEAAA</sequence>
<accession>A0ABD5W5A8</accession>
<keyword evidence="3" id="KW-1185">Reference proteome</keyword>
<proteinExistence type="predicted"/>
<evidence type="ECO:0000313" key="2">
    <source>
        <dbReference type="EMBL" id="MFC7068452.1"/>
    </source>
</evidence>
<dbReference type="EMBL" id="JBHTAH010000001">
    <property type="protein sequence ID" value="MFC7068452.1"/>
    <property type="molecule type" value="Genomic_DNA"/>
</dbReference>